<evidence type="ECO:0000256" key="2">
    <source>
        <dbReference type="ARBA" id="ARBA00013064"/>
    </source>
</evidence>
<evidence type="ECO:0000313" key="7">
    <source>
        <dbReference type="Proteomes" id="UP000024404"/>
    </source>
</evidence>
<comment type="similarity">
    <text evidence="1">Belongs to the protein-tyrosine phosphatase family.</text>
</comment>
<dbReference type="AlphaFoldDB" id="A0A8R1TKH0"/>
<reference evidence="7" key="1">
    <citation type="submission" date="2013-10" db="EMBL/GenBank/DDBJ databases">
        <title>Genome sequencing of Onchocerca volvulus.</title>
        <authorList>
            <person name="Cotton J."/>
            <person name="Tsai J."/>
            <person name="Stanley E."/>
            <person name="Tracey A."/>
            <person name="Holroyd N."/>
            <person name="Lustigman S."/>
            <person name="Berriman M."/>
        </authorList>
    </citation>
    <scope>NUCLEOTIDE SEQUENCE</scope>
</reference>
<sequence length="193" mass="22493">MASAKSIQTYSIDWHTSEAHNYINANYVDTFQEEKKFILMQSPMENTVKSFWAMIYQENVAEIVAMINYIEFQLRQGNSQERKILHIYLYTWHNKGTPERSTEVFDLKFSTNYNRKFLTKRRKAAGYVFSSFPERMTCFISSSPIVVCCLTDSGRSGTLAVLDIFCRKMVYTKKLSNGNILVNIQDTVLRVRT</sequence>
<dbReference type="OMA" id="WHTSEAH"/>
<protein>
    <recommendedName>
        <fullName evidence="2">protein-tyrosine-phosphatase</fullName>
        <ecNumber evidence="2">3.1.3.48</ecNumber>
    </recommendedName>
</protein>
<dbReference type="Pfam" id="PF00102">
    <property type="entry name" value="Y_phosphatase"/>
    <property type="match status" value="1"/>
</dbReference>
<accession>A0A8R1TKH0</accession>
<dbReference type="Gene3D" id="3.90.190.10">
    <property type="entry name" value="Protein tyrosine phosphatase superfamily"/>
    <property type="match status" value="2"/>
</dbReference>
<dbReference type="InterPro" id="IPR050348">
    <property type="entry name" value="Protein-Tyr_Phosphatase"/>
</dbReference>
<dbReference type="GO" id="GO:0008045">
    <property type="term" value="P:motor neuron axon guidance"/>
    <property type="evidence" value="ECO:0007669"/>
    <property type="project" value="TreeGrafter"/>
</dbReference>
<dbReference type="SMART" id="SM00194">
    <property type="entry name" value="PTPc"/>
    <property type="match status" value="1"/>
</dbReference>
<dbReference type="EnsemblMetazoa" id="OVOC11199.1">
    <property type="protein sequence ID" value="OVOC11199.1"/>
    <property type="gene ID" value="WBGene00248008"/>
</dbReference>
<dbReference type="PRINTS" id="PR00700">
    <property type="entry name" value="PRTYPHPHTASE"/>
</dbReference>
<evidence type="ECO:0000313" key="6">
    <source>
        <dbReference type="EnsemblMetazoa" id="OVOC11199.1"/>
    </source>
</evidence>
<keyword evidence="3" id="KW-0378">Hydrolase</keyword>
<evidence type="ECO:0000259" key="5">
    <source>
        <dbReference type="PROSITE" id="PS50055"/>
    </source>
</evidence>
<organism evidence="6 7">
    <name type="scientific">Onchocerca volvulus</name>
    <dbReference type="NCBI Taxonomy" id="6282"/>
    <lineage>
        <taxon>Eukaryota</taxon>
        <taxon>Metazoa</taxon>
        <taxon>Ecdysozoa</taxon>
        <taxon>Nematoda</taxon>
        <taxon>Chromadorea</taxon>
        <taxon>Rhabditida</taxon>
        <taxon>Spirurina</taxon>
        <taxon>Spiruromorpha</taxon>
        <taxon>Filarioidea</taxon>
        <taxon>Onchocercidae</taxon>
        <taxon>Onchocerca</taxon>
    </lineage>
</organism>
<dbReference type="Proteomes" id="UP000024404">
    <property type="component" value="Unassembled WGS sequence"/>
</dbReference>
<evidence type="ECO:0000256" key="1">
    <source>
        <dbReference type="ARBA" id="ARBA00009580"/>
    </source>
</evidence>
<dbReference type="InterPro" id="IPR029021">
    <property type="entry name" value="Prot-tyrosine_phosphatase-like"/>
</dbReference>
<dbReference type="PANTHER" id="PTHR19134">
    <property type="entry name" value="RECEPTOR-TYPE TYROSINE-PROTEIN PHOSPHATASE"/>
    <property type="match status" value="1"/>
</dbReference>
<evidence type="ECO:0000256" key="4">
    <source>
        <dbReference type="ARBA" id="ARBA00022912"/>
    </source>
</evidence>
<dbReference type="PANTHER" id="PTHR19134:SF562">
    <property type="entry name" value="PROTEIN-TYROSINE-PHOSPHATASE"/>
    <property type="match status" value="1"/>
</dbReference>
<keyword evidence="7" id="KW-1185">Reference proteome</keyword>
<name>A0A8R1TKH0_ONCVO</name>
<dbReference type="EMBL" id="CMVM020000350">
    <property type="status" value="NOT_ANNOTATED_CDS"/>
    <property type="molecule type" value="Genomic_DNA"/>
</dbReference>
<dbReference type="InterPro" id="IPR000242">
    <property type="entry name" value="PTP_cat"/>
</dbReference>
<evidence type="ECO:0000256" key="3">
    <source>
        <dbReference type="ARBA" id="ARBA00022801"/>
    </source>
</evidence>
<proteinExistence type="inferred from homology"/>
<reference evidence="6" key="2">
    <citation type="submission" date="2022-06" db="UniProtKB">
        <authorList>
            <consortium name="EnsemblMetazoa"/>
        </authorList>
    </citation>
    <scope>IDENTIFICATION</scope>
</reference>
<dbReference type="SUPFAM" id="SSF52799">
    <property type="entry name" value="(Phosphotyrosine protein) phosphatases II"/>
    <property type="match status" value="1"/>
</dbReference>
<keyword evidence="4" id="KW-0904">Protein phosphatase</keyword>
<dbReference type="GO" id="GO:0004725">
    <property type="term" value="F:protein tyrosine phosphatase activity"/>
    <property type="evidence" value="ECO:0007669"/>
    <property type="project" value="UniProtKB-EC"/>
</dbReference>
<feature type="domain" description="Tyrosine-protein phosphatase" evidence="5">
    <location>
        <begin position="21"/>
        <end position="193"/>
    </location>
</feature>
<dbReference type="PROSITE" id="PS50055">
    <property type="entry name" value="TYR_PHOSPHATASE_PTP"/>
    <property type="match status" value="1"/>
</dbReference>
<dbReference type="EC" id="3.1.3.48" evidence="2"/>